<protein>
    <recommendedName>
        <fullName evidence="2">Methyltransferase type 11 domain-containing protein</fullName>
    </recommendedName>
</protein>
<evidence type="ECO:0000256" key="1">
    <source>
        <dbReference type="SAM" id="MobiDB-lite"/>
    </source>
</evidence>
<dbReference type="GO" id="GO:0008757">
    <property type="term" value="F:S-adenosylmethionine-dependent methyltransferase activity"/>
    <property type="evidence" value="ECO:0007669"/>
    <property type="project" value="InterPro"/>
</dbReference>
<evidence type="ECO:0000259" key="2">
    <source>
        <dbReference type="Pfam" id="PF08241"/>
    </source>
</evidence>
<name>A0AB34KGS2_9PEZI</name>
<dbReference type="CDD" id="cd02440">
    <property type="entry name" value="AdoMet_MTases"/>
    <property type="match status" value="1"/>
</dbReference>
<feature type="compositionally biased region" description="Polar residues" evidence="1">
    <location>
        <begin position="190"/>
        <end position="205"/>
    </location>
</feature>
<comment type="caution">
    <text evidence="3">The sequence shown here is derived from an EMBL/GenBank/DDBJ whole genome shotgun (WGS) entry which is preliminary data.</text>
</comment>
<evidence type="ECO:0000313" key="4">
    <source>
        <dbReference type="Proteomes" id="UP000803884"/>
    </source>
</evidence>
<feature type="region of interest" description="Disordered" evidence="1">
    <location>
        <begin position="456"/>
        <end position="495"/>
    </location>
</feature>
<dbReference type="SUPFAM" id="SSF53335">
    <property type="entry name" value="S-adenosyl-L-methionine-dependent methyltransferases"/>
    <property type="match status" value="1"/>
</dbReference>
<keyword evidence="4" id="KW-1185">Reference proteome</keyword>
<dbReference type="EMBL" id="JAAQHG020000041">
    <property type="protein sequence ID" value="KAL1582997.1"/>
    <property type="molecule type" value="Genomic_DNA"/>
</dbReference>
<dbReference type="InterPro" id="IPR013216">
    <property type="entry name" value="Methyltransf_11"/>
</dbReference>
<dbReference type="Pfam" id="PF08241">
    <property type="entry name" value="Methyltransf_11"/>
    <property type="match status" value="1"/>
</dbReference>
<evidence type="ECO:0000313" key="3">
    <source>
        <dbReference type="EMBL" id="KAL1582997.1"/>
    </source>
</evidence>
<dbReference type="AlphaFoldDB" id="A0AB34KGS2"/>
<feature type="region of interest" description="Disordered" evidence="1">
    <location>
        <begin position="47"/>
        <end position="109"/>
    </location>
</feature>
<sequence length="920" mass="100924">MGDMTNASLLSSTWTAPARERRMSLRNTVIEDMPQVSIRRVPPKAPVAKSGIVSPMSDDFPTPRAIPSSSSSVTTLYPPVQDVPASPASSDTQSDRNSTWSQRSSRSEFDELYDLSSSENEDFPIKLSSSVKRRVASVPKSRFPSIVIPSPSQWPTIQKLKSATTPLSPGQQVQLSPAVLAHFQDRNLRVPNTTSAPSLDGSMTSEELALSSCPSTPDITQHDTENVWEASIQLEPSAITMLQHLNTEEERPLETVIEVPEEAVSEMREIVESPRFALQLKTDDQSLEPSSAGDADDELSALSVPSPGGFFSSIDASLGRRTWSGSEVVPNTSTAAEFYGVPFRPSTPPSLPTSTATSFYGVPWAKRPENPVEHTVALASPLSDRQDPITARRGAFSPSEVITEVDEIDETYQDNLEKTASANIDRTQLWLCTQKAYIDNLCSDDEVIESFRHIDGAVPTTPDRPTPPSNNSSPQSKKSVRFVESSEASEATEEKIKKRISPIHDGTFWAGFKHTKRSQRARDVFQHRQMRAEAEHVRRNSAGKQHAEQLQGKFELTAAIRPSQARPISSFLPAAIEDDEQKEIIACAERERQALQQLQPSTWHTDAKRELHGGALLTSPIVATFKNRSDVRILDLGGQAHCSWAWDVATSHPQAQVFTTVSTDAEAHVLSSSLEGPMNHSVVAAPRTWCLPFPPNHFDVVSARTLYSHLRTLVPNGEVVDEWDLTLQECLRVLKPGGYLEFDLLDAELVHPDAAAQALGVEFSFKLRTRGYDPASGKTFLPRLKRSGFQEIKRAWMVLPVADVSPTWTDTGKSTVSSGSSTSTVVAAREEYFGPERSISPTGDVVVYEPPLTGSTKDVRAITGLVGARAWEQWLLKLACEMGREEEEGLEGVGRALDSAGRGDGRAGWRCLVGWARKAC</sequence>
<reference evidence="3 4" key="1">
    <citation type="journal article" date="2020" name="Microbiol. Resour. Announc.">
        <title>Draft Genome Sequence of a Cladosporium Species Isolated from the Mesophotic Ascidian Didemnum maculosum.</title>
        <authorList>
            <person name="Gioti A."/>
            <person name="Siaperas R."/>
            <person name="Nikolaivits E."/>
            <person name="Le Goff G."/>
            <person name="Ouazzani J."/>
            <person name="Kotoulas G."/>
            <person name="Topakas E."/>
        </authorList>
    </citation>
    <scope>NUCLEOTIDE SEQUENCE [LARGE SCALE GENOMIC DNA]</scope>
    <source>
        <strain evidence="3 4">TM138-S3</strain>
    </source>
</reference>
<dbReference type="InterPro" id="IPR029063">
    <property type="entry name" value="SAM-dependent_MTases_sf"/>
</dbReference>
<feature type="region of interest" description="Disordered" evidence="1">
    <location>
        <begin position="189"/>
        <end position="217"/>
    </location>
</feature>
<organism evidence="3 4">
    <name type="scientific">Cladosporium halotolerans</name>
    <dbReference type="NCBI Taxonomy" id="1052096"/>
    <lineage>
        <taxon>Eukaryota</taxon>
        <taxon>Fungi</taxon>
        <taxon>Dikarya</taxon>
        <taxon>Ascomycota</taxon>
        <taxon>Pezizomycotina</taxon>
        <taxon>Dothideomycetes</taxon>
        <taxon>Dothideomycetidae</taxon>
        <taxon>Cladosporiales</taxon>
        <taxon>Cladosporiaceae</taxon>
        <taxon>Cladosporium</taxon>
    </lineage>
</organism>
<gene>
    <name evidence="3" type="ORF">WHR41_08220</name>
</gene>
<dbReference type="RefSeq" id="XP_069226104.1">
    <property type="nucleotide sequence ID" value="XM_069376824.1"/>
</dbReference>
<dbReference type="GeneID" id="96009662"/>
<feature type="compositionally biased region" description="Polar residues" evidence="1">
    <location>
        <begin position="87"/>
        <end position="104"/>
    </location>
</feature>
<feature type="domain" description="Methyltransferase type 11" evidence="2">
    <location>
        <begin position="691"/>
        <end position="740"/>
    </location>
</feature>
<proteinExistence type="predicted"/>
<accession>A0AB34KGS2</accession>
<dbReference type="Gene3D" id="3.40.50.150">
    <property type="entry name" value="Vaccinia Virus protein VP39"/>
    <property type="match status" value="1"/>
</dbReference>
<dbReference type="Proteomes" id="UP000803884">
    <property type="component" value="Unassembled WGS sequence"/>
</dbReference>